<dbReference type="GO" id="GO:0043709">
    <property type="term" value="P:cell adhesion involved in single-species biofilm formation"/>
    <property type="evidence" value="ECO:0007669"/>
    <property type="project" value="TreeGrafter"/>
</dbReference>
<accession>K6ZCX7</accession>
<dbReference type="InterPro" id="IPR029787">
    <property type="entry name" value="Nucleotide_cyclase"/>
</dbReference>
<dbReference type="EC" id="2.7.7.65" evidence="2"/>
<dbReference type="AlphaFoldDB" id="K6ZCX7"/>
<dbReference type="PANTHER" id="PTHR45138">
    <property type="entry name" value="REGULATORY COMPONENTS OF SENSORY TRANSDUCTION SYSTEM"/>
    <property type="match status" value="1"/>
</dbReference>
<dbReference type="InterPro" id="IPR035965">
    <property type="entry name" value="PAS-like_dom_sf"/>
</dbReference>
<protein>
    <recommendedName>
        <fullName evidence="2">diguanylate cyclase</fullName>
        <ecNumber evidence="2">2.7.7.65</ecNumber>
    </recommendedName>
</protein>
<dbReference type="STRING" id="493475.GARC_4333"/>
<dbReference type="EMBL" id="BAEO01000062">
    <property type="protein sequence ID" value="GAC21275.1"/>
    <property type="molecule type" value="Genomic_DNA"/>
</dbReference>
<dbReference type="InterPro" id="IPR000160">
    <property type="entry name" value="GGDEF_dom"/>
</dbReference>
<comment type="caution">
    <text evidence="5">The sequence shown here is derived from an EMBL/GenBank/DDBJ whole genome shotgun (WGS) entry which is preliminary data.</text>
</comment>
<dbReference type="SMART" id="SM00267">
    <property type="entry name" value="GGDEF"/>
    <property type="match status" value="1"/>
</dbReference>
<evidence type="ECO:0000256" key="2">
    <source>
        <dbReference type="ARBA" id="ARBA00012528"/>
    </source>
</evidence>
<dbReference type="InterPro" id="IPR050469">
    <property type="entry name" value="Diguanylate_Cyclase"/>
</dbReference>
<dbReference type="InterPro" id="IPR043128">
    <property type="entry name" value="Rev_trsase/Diguanyl_cyclase"/>
</dbReference>
<feature type="domain" description="GGDEF" evidence="4">
    <location>
        <begin position="174"/>
        <end position="302"/>
    </location>
</feature>
<dbReference type="GO" id="GO:0052621">
    <property type="term" value="F:diguanylate cyclase activity"/>
    <property type="evidence" value="ECO:0007669"/>
    <property type="project" value="UniProtKB-EC"/>
</dbReference>
<dbReference type="GO" id="GO:1902201">
    <property type="term" value="P:negative regulation of bacterial-type flagellum-dependent cell motility"/>
    <property type="evidence" value="ECO:0007669"/>
    <property type="project" value="TreeGrafter"/>
</dbReference>
<dbReference type="PROSITE" id="PS50887">
    <property type="entry name" value="GGDEF"/>
    <property type="match status" value="1"/>
</dbReference>
<dbReference type="SUPFAM" id="SSF55785">
    <property type="entry name" value="PYP-like sensor domain (PAS domain)"/>
    <property type="match status" value="1"/>
</dbReference>
<dbReference type="CDD" id="cd01949">
    <property type="entry name" value="GGDEF"/>
    <property type="match status" value="1"/>
</dbReference>
<sequence length="307" mass="34948">MTNKITNTKLEAPGLDAFQCGALITNKHRNIIYANAYFSNELNWQVEKLIGKSSDDLFTFSSKIFIESYLMPLLLHEKKCDEIQLALLDGKNNRISIIVNAKMDDQGHIYWSLFNATKRDKLYEELIETRNKLEAQAKILQSMSVTDELTGLMNRREINLRAPELLNQAKRYVHTVALLMIDIDHFKEVNDSYGHLEGDRVLKELGLRLKTFGRQTDLIARFGGEEFIMLLPDTDASDARLFAERLHKLVSEIHVNCTPVTVSIGITMSDGSHSLEDLTKQADTALYKAKSNGRNRTEFDQTSIYTG</sequence>
<comment type="catalytic activity">
    <reaction evidence="3">
        <text>2 GTP = 3',3'-c-di-GMP + 2 diphosphate</text>
        <dbReference type="Rhea" id="RHEA:24898"/>
        <dbReference type="ChEBI" id="CHEBI:33019"/>
        <dbReference type="ChEBI" id="CHEBI:37565"/>
        <dbReference type="ChEBI" id="CHEBI:58805"/>
        <dbReference type="EC" id="2.7.7.65"/>
    </reaction>
</comment>
<proteinExistence type="predicted"/>
<name>K6ZCX7_9ALTE</name>
<gene>
    <name evidence="5" type="ORF">GARC_4333</name>
</gene>
<reference evidence="5 6" key="1">
    <citation type="journal article" date="2017" name="Antonie Van Leeuwenhoek">
        <title>Rhizobium rhizosphaerae sp. nov., a novel species isolated from rice rhizosphere.</title>
        <authorList>
            <person name="Zhao J.J."/>
            <person name="Zhang J."/>
            <person name="Zhang R.J."/>
            <person name="Zhang C.W."/>
            <person name="Yin H.Q."/>
            <person name="Zhang X.X."/>
        </authorList>
    </citation>
    <scope>NUCLEOTIDE SEQUENCE [LARGE SCALE GENOMIC DNA]</scope>
    <source>
        <strain evidence="5 6">BSs20135</strain>
    </source>
</reference>
<dbReference type="PANTHER" id="PTHR45138:SF9">
    <property type="entry name" value="DIGUANYLATE CYCLASE DGCM-RELATED"/>
    <property type="match status" value="1"/>
</dbReference>
<comment type="cofactor">
    <cofactor evidence="1">
        <name>Mg(2+)</name>
        <dbReference type="ChEBI" id="CHEBI:18420"/>
    </cofactor>
</comment>
<dbReference type="Proteomes" id="UP000006327">
    <property type="component" value="Unassembled WGS sequence"/>
</dbReference>
<organism evidence="5 6">
    <name type="scientific">Paraglaciecola arctica BSs20135</name>
    <dbReference type="NCBI Taxonomy" id="493475"/>
    <lineage>
        <taxon>Bacteria</taxon>
        <taxon>Pseudomonadati</taxon>
        <taxon>Pseudomonadota</taxon>
        <taxon>Gammaproteobacteria</taxon>
        <taxon>Alteromonadales</taxon>
        <taxon>Alteromonadaceae</taxon>
        <taxon>Paraglaciecola</taxon>
    </lineage>
</organism>
<dbReference type="SUPFAM" id="SSF55073">
    <property type="entry name" value="Nucleotide cyclase"/>
    <property type="match status" value="1"/>
</dbReference>
<evidence type="ECO:0000259" key="4">
    <source>
        <dbReference type="PROSITE" id="PS50887"/>
    </source>
</evidence>
<dbReference type="eggNOG" id="COG3706">
    <property type="taxonomic scope" value="Bacteria"/>
</dbReference>
<dbReference type="RefSeq" id="WP_007624023.1">
    <property type="nucleotide sequence ID" value="NZ_BAEO01000062.1"/>
</dbReference>
<evidence type="ECO:0000256" key="3">
    <source>
        <dbReference type="ARBA" id="ARBA00034247"/>
    </source>
</evidence>
<dbReference type="Gene3D" id="3.30.70.270">
    <property type="match status" value="1"/>
</dbReference>
<keyword evidence="6" id="KW-1185">Reference proteome</keyword>
<dbReference type="GO" id="GO:0005886">
    <property type="term" value="C:plasma membrane"/>
    <property type="evidence" value="ECO:0007669"/>
    <property type="project" value="TreeGrafter"/>
</dbReference>
<dbReference type="FunFam" id="3.30.70.270:FF:000001">
    <property type="entry name" value="Diguanylate cyclase domain protein"/>
    <property type="match status" value="1"/>
</dbReference>
<evidence type="ECO:0000256" key="1">
    <source>
        <dbReference type="ARBA" id="ARBA00001946"/>
    </source>
</evidence>
<dbReference type="NCBIfam" id="TIGR00254">
    <property type="entry name" value="GGDEF"/>
    <property type="match status" value="1"/>
</dbReference>
<evidence type="ECO:0000313" key="6">
    <source>
        <dbReference type="Proteomes" id="UP000006327"/>
    </source>
</evidence>
<evidence type="ECO:0000313" key="5">
    <source>
        <dbReference type="EMBL" id="GAC21275.1"/>
    </source>
</evidence>
<dbReference type="Pfam" id="PF00990">
    <property type="entry name" value="GGDEF"/>
    <property type="match status" value="1"/>
</dbReference>